<dbReference type="InterPro" id="IPR001564">
    <property type="entry name" value="Nucleoside_diP_kinase"/>
</dbReference>
<evidence type="ECO:0000256" key="2">
    <source>
        <dbReference type="ARBA" id="ARBA00000937"/>
    </source>
</evidence>
<gene>
    <name evidence="18" type="ORF">GH714_042932</name>
</gene>
<dbReference type="Pfam" id="PF00334">
    <property type="entry name" value="NDK"/>
    <property type="match status" value="1"/>
</dbReference>
<feature type="binding site" evidence="14">
    <location>
        <position position="59"/>
    </location>
    <ligand>
        <name>ATP</name>
        <dbReference type="ChEBI" id="CHEBI:30616"/>
    </ligand>
</feature>
<evidence type="ECO:0000256" key="10">
    <source>
        <dbReference type="ARBA" id="ARBA00022777"/>
    </source>
</evidence>
<dbReference type="SMART" id="SM00562">
    <property type="entry name" value="NDK"/>
    <property type="match status" value="1"/>
</dbReference>
<dbReference type="PANTHER" id="PTHR46161">
    <property type="entry name" value="NUCLEOSIDE DIPHOSPHATE KINASE"/>
    <property type="match status" value="1"/>
</dbReference>
<keyword evidence="7 16" id="KW-0808">Transferase</keyword>
<keyword evidence="13" id="KW-0546">Nucleotide metabolism</keyword>
<dbReference type="PROSITE" id="PS00469">
    <property type="entry name" value="NDPK"/>
    <property type="match status" value="1"/>
</dbReference>
<dbReference type="PROSITE" id="PS51374">
    <property type="entry name" value="NDPK_LIKE"/>
    <property type="match status" value="1"/>
</dbReference>
<dbReference type="Gene3D" id="3.30.70.141">
    <property type="entry name" value="Nucleoside diphosphate kinase-like domain"/>
    <property type="match status" value="1"/>
</dbReference>
<evidence type="ECO:0000256" key="16">
    <source>
        <dbReference type="RuleBase" id="RU004013"/>
    </source>
</evidence>
<evidence type="ECO:0000256" key="6">
    <source>
        <dbReference type="ARBA" id="ARBA00022490"/>
    </source>
</evidence>
<evidence type="ECO:0000313" key="19">
    <source>
        <dbReference type="Proteomes" id="UP000467840"/>
    </source>
</evidence>
<dbReference type="EMBL" id="JAAGAX010000511">
    <property type="protein sequence ID" value="KAF2282108.1"/>
    <property type="molecule type" value="Genomic_DNA"/>
</dbReference>
<dbReference type="GO" id="GO:0006228">
    <property type="term" value="P:UTP biosynthetic process"/>
    <property type="evidence" value="ECO:0007669"/>
    <property type="project" value="InterPro"/>
</dbReference>
<dbReference type="PANTHER" id="PTHR46161:SF3">
    <property type="entry name" value="NUCLEOSIDE DIPHOSPHATE KINASE DDB_G0292928-RELATED"/>
    <property type="match status" value="1"/>
</dbReference>
<evidence type="ECO:0000256" key="1">
    <source>
        <dbReference type="ARBA" id="ARBA00000082"/>
    </source>
</evidence>
<comment type="catalytic activity">
    <reaction evidence="1 16">
        <text>a 2'-deoxyribonucleoside 5'-diphosphate + ATP = a 2'-deoxyribonucleoside 5'-triphosphate + ADP</text>
        <dbReference type="Rhea" id="RHEA:44640"/>
        <dbReference type="ChEBI" id="CHEBI:30616"/>
        <dbReference type="ChEBI" id="CHEBI:61560"/>
        <dbReference type="ChEBI" id="CHEBI:73316"/>
        <dbReference type="ChEBI" id="CHEBI:456216"/>
        <dbReference type="EC" id="2.7.4.6"/>
    </reaction>
</comment>
<comment type="similarity">
    <text evidence="3 14 15">Belongs to the NDK family.</text>
</comment>
<dbReference type="GO" id="GO:0006183">
    <property type="term" value="P:GTP biosynthetic process"/>
    <property type="evidence" value="ECO:0007669"/>
    <property type="project" value="InterPro"/>
</dbReference>
<keyword evidence="10 16" id="KW-0418">Kinase</keyword>
<keyword evidence="19" id="KW-1185">Reference proteome</keyword>
<dbReference type="InterPro" id="IPR034907">
    <property type="entry name" value="NDK-like_dom"/>
</dbReference>
<sequence>MMFEKTLSILKPDVVERGIIGRVISYIEAAGLRIVAQRMCALSHEQAEAFYAVHKTRPFFPSLVGFMTSGPVVVQVLVGESAVKTYRDIMGATNPREAAPGTIRGDLAESIDANCVHGSDSLENAEREIKFFFQECEIMNSISNDPSQKQVMPGAQTVLCIPSAQGRSLRYFCCSVVESGKGRLVVSSVSKSFFSFRDKRRSVSNSSTVPVVSVCAHPFKMAASLVMGALPTKCAHDSLEICTG</sequence>
<feature type="binding site" evidence="14">
    <location>
        <position position="104"/>
    </location>
    <ligand>
        <name>ATP</name>
        <dbReference type="ChEBI" id="CHEBI:30616"/>
    </ligand>
</feature>
<dbReference type="InterPro" id="IPR023005">
    <property type="entry name" value="Nucleoside_diP_kinase_AS"/>
</dbReference>
<dbReference type="NCBIfam" id="NF001908">
    <property type="entry name" value="PRK00668.1"/>
    <property type="match status" value="1"/>
</dbReference>
<dbReference type="SUPFAM" id="SSF54919">
    <property type="entry name" value="Nucleoside diphosphate kinase, NDK"/>
    <property type="match status" value="1"/>
</dbReference>
<keyword evidence="6" id="KW-0963">Cytoplasm</keyword>
<evidence type="ECO:0000256" key="3">
    <source>
        <dbReference type="ARBA" id="ARBA00008142"/>
    </source>
</evidence>
<comment type="catalytic activity">
    <reaction evidence="2">
        <text>a ribonucleoside 5'-diphosphate + ATP = a ribonucleoside 5'-triphosphate + ADP</text>
        <dbReference type="Rhea" id="RHEA:18113"/>
        <dbReference type="ChEBI" id="CHEBI:30616"/>
        <dbReference type="ChEBI" id="CHEBI:57930"/>
        <dbReference type="ChEBI" id="CHEBI:61557"/>
        <dbReference type="ChEBI" id="CHEBI:456216"/>
        <dbReference type="EC" id="2.7.4.6"/>
    </reaction>
</comment>
<evidence type="ECO:0000256" key="11">
    <source>
        <dbReference type="ARBA" id="ARBA00022840"/>
    </source>
</evidence>
<feature type="binding site" evidence="14">
    <location>
        <position position="114"/>
    </location>
    <ligand>
        <name>ATP</name>
        <dbReference type="ChEBI" id="CHEBI:30616"/>
    </ligand>
</feature>
<evidence type="ECO:0000256" key="5">
    <source>
        <dbReference type="ARBA" id="ARBA00017632"/>
    </source>
</evidence>
<keyword evidence="11 16" id="KW-0067">ATP-binding</keyword>
<dbReference type="GO" id="GO:0006241">
    <property type="term" value="P:CTP biosynthetic process"/>
    <property type="evidence" value="ECO:0007669"/>
    <property type="project" value="InterPro"/>
</dbReference>
<evidence type="ECO:0000256" key="13">
    <source>
        <dbReference type="ARBA" id="ARBA00023080"/>
    </source>
</evidence>
<dbReference type="PRINTS" id="PR01243">
    <property type="entry name" value="NUCDPKINASE"/>
</dbReference>
<dbReference type="AlphaFoldDB" id="A0A6A6K1S9"/>
<dbReference type="FunFam" id="3.30.70.141:FF:000003">
    <property type="entry name" value="Nucleoside diphosphate kinase"/>
    <property type="match status" value="1"/>
</dbReference>
<dbReference type="CDD" id="cd04413">
    <property type="entry name" value="NDPk_I"/>
    <property type="match status" value="1"/>
</dbReference>
<dbReference type="Proteomes" id="UP000467840">
    <property type="component" value="Unassembled WGS sequence"/>
</dbReference>
<evidence type="ECO:0000256" key="12">
    <source>
        <dbReference type="ARBA" id="ARBA00022842"/>
    </source>
</evidence>
<evidence type="ECO:0000256" key="7">
    <source>
        <dbReference type="ARBA" id="ARBA00022679"/>
    </source>
</evidence>
<dbReference type="InterPro" id="IPR036850">
    <property type="entry name" value="NDK-like_dom_sf"/>
</dbReference>
<keyword evidence="9 16" id="KW-0547">Nucleotide-binding</keyword>
<keyword evidence="8" id="KW-0479">Metal-binding</keyword>
<dbReference type="GO" id="GO:0005524">
    <property type="term" value="F:ATP binding"/>
    <property type="evidence" value="ECO:0007669"/>
    <property type="project" value="UniProtKB-KW"/>
</dbReference>
<evidence type="ECO:0000256" key="9">
    <source>
        <dbReference type="ARBA" id="ARBA00022741"/>
    </source>
</evidence>
<feature type="binding site" evidence="14">
    <location>
        <position position="93"/>
    </location>
    <ligand>
        <name>ATP</name>
        <dbReference type="ChEBI" id="CHEBI:30616"/>
    </ligand>
</feature>
<evidence type="ECO:0000256" key="14">
    <source>
        <dbReference type="PROSITE-ProRule" id="PRU00706"/>
    </source>
</evidence>
<evidence type="ECO:0000259" key="17">
    <source>
        <dbReference type="SMART" id="SM00562"/>
    </source>
</evidence>
<keyword evidence="12" id="KW-0460">Magnesium</keyword>
<dbReference type="EC" id="2.7.4.6" evidence="4 16"/>
<feature type="domain" description="Nucleoside diphosphate kinase-like" evidence="17">
    <location>
        <begin position="3"/>
        <end position="140"/>
    </location>
</feature>
<feature type="binding site" evidence="14">
    <location>
        <position position="11"/>
    </location>
    <ligand>
        <name>ATP</name>
        <dbReference type="ChEBI" id="CHEBI:30616"/>
    </ligand>
</feature>
<protein>
    <recommendedName>
        <fullName evidence="5 16">Nucleoside diphosphate kinase</fullName>
        <ecNumber evidence="4 16">2.7.4.6</ecNumber>
    </recommendedName>
</protein>
<accession>A0A6A6K1S9</accession>
<feature type="binding site" evidence="14">
    <location>
        <position position="87"/>
    </location>
    <ligand>
        <name>ATP</name>
        <dbReference type="ChEBI" id="CHEBI:30616"/>
    </ligand>
</feature>
<dbReference type="GO" id="GO:0004550">
    <property type="term" value="F:nucleoside diphosphate kinase activity"/>
    <property type="evidence" value="ECO:0007669"/>
    <property type="project" value="UniProtKB-EC"/>
</dbReference>
<evidence type="ECO:0000256" key="4">
    <source>
        <dbReference type="ARBA" id="ARBA00012966"/>
    </source>
</evidence>
<reference evidence="18 19" key="1">
    <citation type="journal article" date="2020" name="Mol. Plant">
        <title>The Chromosome-Based Rubber Tree Genome Provides New Insights into Spurge Genome Evolution and Rubber Biosynthesis.</title>
        <authorList>
            <person name="Liu J."/>
            <person name="Shi C."/>
            <person name="Shi C.C."/>
            <person name="Li W."/>
            <person name="Zhang Q.J."/>
            <person name="Zhang Y."/>
            <person name="Li K."/>
            <person name="Lu H.F."/>
            <person name="Shi C."/>
            <person name="Zhu S.T."/>
            <person name="Xiao Z.Y."/>
            <person name="Nan H."/>
            <person name="Yue Y."/>
            <person name="Zhu X.G."/>
            <person name="Wu Y."/>
            <person name="Hong X.N."/>
            <person name="Fan G.Y."/>
            <person name="Tong Y."/>
            <person name="Zhang D."/>
            <person name="Mao C.L."/>
            <person name="Liu Y.L."/>
            <person name="Hao S.J."/>
            <person name="Liu W.Q."/>
            <person name="Lv M.Q."/>
            <person name="Zhang H.B."/>
            <person name="Liu Y."/>
            <person name="Hu-Tang G.R."/>
            <person name="Wang J.P."/>
            <person name="Wang J.H."/>
            <person name="Sun Y.H."/>
            <person name="Ni S.B."/>
            <person name="Chen W.B."/>
            <person name="Zhang X.C."/>
            <person name="Jiao Y.N."/>
            <person name="Eichler E.E."/>
            <person name="Li G.H."/>
            <person name="Liu X."/>
            <person name="Gao L.Z."/>
        </authorList>
    </citation>
    <scope>NUCLEOTIDE SEQUENCE [LARGE SCALE GENOMIC DNA]</scope>
    <source>
        <strain evidence="19">cv. GT1</strain>
        <tissue evidence="18">Leaf</tissue>
    </source>
</reference>
<dbReference type="HAMAP" id="MF_00451">
    <property type="entry name" value="NDP_kinase"/>
    <property type="match status" value="1"/>
</dbReference>
<organism evidence="18 19">
    <name type="scientific">Hevea brasiliensis</name>
    <name type="common">Para rubber tree</name>
    <name type="synonym">Siphonia brasiliensis</name>
    <dbReference type="NCBI Taxonomy" id="3981"/>
    <lineage>
        <taxon>Eukaryota</taxon>
        <taxon>Viridiplantae</taxon>
        <taxon>Streptophyta</taxon>
        <taxon>Embryophyta</taxon>
        <taxon>Tracheophyta</taxon>
        <taxon>Spermatophyta</taxon>
        <taxon>Magnoliopsida</taxon>
        <taxon>eudicotyledons</taxon>
        <taxon>Gunneridae</taxon>
        <taxon>Pentapetalae</taxon>
        <taxon>rosids</taxon>
        <taxon>fabids</taxon>
        <taxon>Malpighiales</taxon>
        <taxon>Euphorbiaceae</taxon>
        <taxon>Crotonoideae</taxon>
        <taxon>Micrandreae</taxon>
        <taxon>Hevea</taxon>
    </lineage>
</organism>
<dbReference type="GO" id="GO:0046872">
    <property type="term" value="F:metal ion binding"/>
    <property type="evidence" value="ECO:0007669"/>
    <property type="project" value="UniProtKB-KW"/>
</dbReference>
<evidence type="ECO:0000256" key="8">
    <source>
        <dbReference type="ARBA" id="ARBA00022723"/>
    </source>
</evidence>
<evidence type="ECO:0000313" key="18">
    <source>
        <dbReference type="EMBL" id="KAF2282108.1"/>
    </source>
</evidence>
<name>A0A6A6K1S9_HEVBR</name>
<comment type="caution">
    <text evidence="18">The sequence shown here is derived from an EMBL/GenBank/DDBJ whole genome shotgun (WGS) entry which is preliminary data.</text>
</comment>
<evidence type="ECO:0000256" key="15">
    <source>
        <dbReference type="RuleBase" id="RU004011"/>
    </source>
</evidence>
<proteinExistence type="inferred from homology"/>
<feature type="active site" description="Pros-phosphohistidine intermediate" evidence="14">
    <location>
        <position position="117"/>
    </location>
</feature>